<accession>A0ABS3XKQ3</accession>
<feature type="transmembrane region" description="Helical" evidence="6">
    <location>
        <begin position="375"/>
        <end position="394"/>
    </location>
</feature>
<feature type="transmembrane region" description="Helical" evidence="6">
    <location>
        <begin position="12"/>
        <end position="32"/>
    </location>
</feature>
<evidence type="ECO:0000256" key="4">
    <source>
        <dbReference type="ARBA" id="ARBA00022989"/>
    </source>
</evidence>
<feature type="transmembrane region" description="Helical" evidence="6">
    <location>
        <begin position="219"/>
        <end position="241"/>
    </location>
</feature>
<keyword evidence="2" id="KW-1003">Cell membrane</keyword>
<protein>
    <submittedName>
        <fullName evidence="8">MFS transporter</fullName>
    </submittedName>
</protein>
<evidence type="ECO:0000259" key="7">
    <source>
        <dbReference type="PROSITE" id="PS50850"/>
    </source>
</evidence>
<sequence length="403" mass="42672">MRDHDFRMLFSAAVVSKVGTHIGYIALPLVAIETLDASAGQVGVLGMLSTVAFLLIGLPAGAWVDRMRYRRTMIAADAVRAVLLGSVPLAALFDALTITQLYAVVLLNGCATVFFDVAAQSCLPDLVGRDRLVAANSQLNSWDAALQAGGRGGGGFLVQALTAPVAVLANALGFVCSALLLGRIRKPEARPERDRRKTLWAEIGEGVRFVARHTVLRPVAMAGSCTNLSVFTITTMIPVVFRDELGLPIWVVGLFLSIGGIGVFAGALSARRVGDRLGPGRAPWILGMYTVPFALTVPLVDRGWLLGAAAGAWLLVTFRMGVDNVLLVSFRQRVTPTPLLGRMNATIRFLFTGALAVGGGIAATVGEFASARTALWVGAVGLAGAWLPVFLSPLRTMRELPDE</sequence>
<dbReference type="Gene3D" id="1.20.1250.20">
    <property type="entry name" value="MFS general substrate transporter like domains"/>
    <property type="match status" value="1"/>
</dbReference>
<feature type="transmembrane region" description="Helical" evidence="6">
    <location>
        <begin position="38"/>
        <end position="60"/>
    </location>
</feature>
<comment type="caution">
    <text evidence="8">The sequence shown here is derived from an EMBL/GenBank/DDBJ whole genome shotgun (WGS) entry which is preliminary data.</text>
</comment>
<dbReference type="CDD" id="cd06173">
    <property type="entry name" value="MFS_MefA_like"/>
    <property type="match status" value="1"/>
</dbReference>
<evidence type="ECO:0000256" key="5">
    <source>
        <dbReference type="ARBA" id="ARBA00023136"/>
    </source>
</evidence>
<feature type="transmembrane region" description="Helical" evidence="6">
    <location>
        <begin position="349"/>
        <end position="369"/>
    </location>
</feature>
<keyword evidence="3 6" id="KW-0812">Transmembrane</keyword>
<evidence type="ECO:0000256" key="3">
    <source>
        <dbReference type="ARBA" id="ARBA00022692"/>
    </source>
</evidence>
<dbReference type="SUPFAM" id="SSF103473">
    <property type="entry name" value="MFS general substrate transporter"/>
    <property type="match status" value="1"/>
</dbReference>
<dbReference type="Pfam" id="PF07690">
    <property type="entry name" value="MFS_1"/>
    <property type="match status" value="1"/>
</dbReference>
<name>A0ABS3XKQ3_9ACTN</name>
<feature type="transmembrane region" description="Helical" evidence="6">
    <location>
        <begin position="156"/>
        <end position="181"/>
    </location>
</feature>
<dbReference type="InterPro" id="IPR011701">
    <property type="entry name" value="MFS"/>
</dbReference>
<dbReference type="PANTHER" id="PTHR23513:SF6">
    <property type="entry name" value="MAJOR FACILITATOR SUPERFAMILY ASSOCIATED DOMAIN-CONTAINING PROTEIN"/>
    <property type="match status" value="1"/>
</dbReference>
<keyword evidence="9" id="KW-1185">Reference proteome</keyword>
<evidence type="ECO:0000313" key="9">
    <source>
        <dbReference type="Proteomes" id="UP001519064"/>
    </source>
</evidence>
<feature type="transmembrane region" description="Helical" evidence="6">
    <location>
        <begin position="247"/>
        <end position="270"/>
    </location>
</feature>
<dbReference type="InterPro" id="IPR020846">
    <property type="entry name" value="MFS_dom"/>
</dbReference>
<comment type="subcellular location">
    <subcellularLocation>
        <location evidence="1">Cell membrane</location>
        <topology evidence="1">Multi-pass membrane protein</topology>
    </subcellularLocation>
</comment>
<dbReference type="Proteomes" id="UP001519064">
    <property type="component" value="Unassembled WGS sequence"/>
</dbReference>
<dbReference type="InterPro" id="IPR036259">
    <property type="entry name" value="MFS_trans_sf"/>
</dbReference>
<evidence type="ECO:0000256" key="1">
    <source>
        <dbReference type="ARBA" id="ARBA00004651"/>
    </source>
</evidence>
<dbReference type="PROSITE" id="PS50850">
    <property type="entry name" value="MFS"/>
    <property type="match status" value="1"/>
</dbReference>
<evidence type="ECO:0000256" key="2">
    <source>
        <dbReference type="ARBA" id="ARBA00022475"/>
    </source>
</evidence>
<keyword evidence="5 6" id="KW-0472">Membrane</keyword>
<evidence type="ECO:0000256" key="6">
    <source>
        <dbReference type="SAM" id="Phobius"/>
    </source>
</evidence>
<feature type="transmembrane region" description="Helical" evidence="6">
    <location>
        <begin position="306"/>
        <end position="328"/>
    </location>
</feature>
<feature type="transmembrane region" description="Helical" evidence="6">
    <location>
        <begin position="81"/>
        <end position="105"/>
    </location>
</feature>
<dbReference type="PANTHER" id="PTHR23513">
    <property type="entry name" value="INTEGRAL MEMBRANE EFFLUX PROTEIN-RELATED"/>
    <property type="match status" value="1"/>
</dbReference>
<reference evidence="8 9" key="1">
    <citation type="submission" date="2020-11" db="EMBL/GenBank/DDBJ databases">
        <title>Streptomyces spirodelae sp. nov., isolated from duckweed.</title>
        <authorList>
            <person name="Saimee Y."/>
            <person name="Duangmal K."/>
        </authorList>
    </citation>
    <scope>NUCLEOTIDE SEQUENCE [LARGE SCALE GENOMIC DNA]</scope>
    <source>
        <strain evidence="8 9">S16-07</strain>
    </source>
</reference>
<gene>
    <name evidence="8" type="ORF">ITI46_30725</name>
</gene>
<evidence type="ECO:0000313" key="8">
    <source>
        <dbReference type="EMBL" id="MBO8195989.1"/>
    </source>
</evidence>
<proteinExistence type="predicted"/>
<feature type="domain" description="Major facilitator superfamily (MFS) profile" evidence="7">
    <location>
        <begin position="215"/>
        <end position="403"/>
    </location>
</feature>
<feature type="transmembrane region" description="Helical" evidence="6">
    <location>
        <begin position="282"/>
        <end position="300"/>
    </location>
</feature>
<dbReference type="EMBL" id="JADKMA010000238">
    <property type="protein sequence ID" value="MBO8195989.1"/>
    <property type="molecule type" value="Genomic_DNA"/>
</dbReference>
<organism evidence="8 9">
    <name type="scientific">Streptomyces oryzae</name>
    <dbReference type="NCBI Taxonomy" id="1434886"/>
    <lineage>
        <taxon>Bacteria</taxon>
        <taxon>Bacillati</taxon>
        <taxon>Actinomycetota</taxon>
        <taxon>Actinomycetes</taxon>
        <taxon>Kitasatosporales</taxon>
        <taxon>Streptomycetaceae</taxon>
        <taxon>Streptomyces</taxon>
    </lineage>
</organism>
<keyword evidence="4 6" id="KW-1133">Transmembrane helix</keyword>